<reference evidence="2" key="2">
    <citation type="submission" date="2013-07" db="EMBL/GenBank/DDBJ databases">
        <authorList>
            <consortium name="The Broad Institute Genome Sequencing Platform"/>
            <person name="Cuomo C."/>
            <person name="Litvintseva A."/>
            <person name="Chen Y."/>
            <person name="Heitman J."/>
            <person name="Sun S."/>
            <person name="Springer D."/>
            <person name="Dromer F."/>
            <person name="Young S.K."/>
            <person name="Zeng Q."/>
            <person name="Gargeya S."/>
            <person name="Fitzgerald M."/>
            <person name="Abouelleil A."/>
            <person name="Alvarado L."/>
            <person name="Berlin A.M."/>
            <person name="Chapman S.B."/>
            <person name="Dewar J."/>
            <person name="Goldberg J."/>
            <person name="Griggs A."/>
            <person name="Gujja S."/>
            <person name="Hansen M."/>
            <person name="Howarth C."/>
            <person name="Imamovic A."/>
            <person name="Larimer J."/>
            <person name="McCowan C."/>
            <person name="Murphy C."/>
            <person name="Pearson M."/>
            <person name="Priest M."/>
            <person name="Roberts A."/>
            <person name="Saif S."/>
            <person name="Shea T."/>
            <person name="Sykes S."/>
            <person name="Wortman J."/>
            <person name="Nusbaum C."/>
            <person name="Birren B."/>
        </authorList>
    </citation>
    <scope>NUCLEOTIDE SEQUENCE</scope>
    <source>
        <strain evidence="2">CBS 10118</strain>
    </source>
</reference>
<accession>A0A1B9G9M6</accession>
<evidence type="ECO:0000313" key="1">
    <source>
        <dbReference type="EMBL" id="OCF27701.1"/>
    </source>
</evidence>
<reference evidence="2" key="4">
    <citation type="submission" date="2024-02" db="EMBL/GenBank/DDBJ databases">
        <title>Comparative genomics of Cryptococcus and Kwoniella reveals pathogenesis evolution and contrasting modes of karyotype evolution via chromosome fusion or intercentromeric recombination.</title>
        <authorList>
            <person name="Coelho M.A."/>
            <person name="David-Palma M."/>
            <person name="Shea T."/>
            <person name="Bowers K."/>
            <person name="McGinley-Smith S."/>
            <person name="Mohammad A.W."/>
            <person name="Gnirke A."/>
            <person name="Yurkov A.M."/>
            <person name="Nowrousian M."/>
            <person name="Sun S."/>
            <person name="Cuomo C.A."/>
            <person name="Heitman J."/>
        </authorList>
    </citation>
    <scope>NUCLEOTIDE SEQUENCE</scope>
    <source>
        <strain evidence="2">CBS 10118</strain>
    </source>
</reference>
<reference evidence="1" key="1">
    <citation type="submission" date="2013-07" db="EMBL/GenBank/DDBJ databases">
        <title>The Genome Sequence of Cryptococcus bestiolae CBS10118.</title>
        <authorList>
            <consortium name="The Broad Institute Genome Sequencing Platform"/>
            <person name="Cuomo C."/>
            <person name="Litvintseva A."/>
            <person name="Chen Y."/>
            <person name="Heitman J."/>
            <person name="Sun S."/>
            <person name="Springer D."/>
            <person name="Dromer F."/>
            <person name="Young S.K."/>
            <person name="Zeng Q."/>
            <person name="Gargeya S."/>
            <person name="Fitzgerald M."/>
            <person name="Abouelleil A."/>
            <person name="Alvarado L."/>
            <person name="Berlin A.M."/>
            <person name="Chapman S.B."/>
            <person name="Dewar J."/>
            <person name="Goldberg J."/>
            <person name="Griggs A."/>
            <person name="Gujja S."/>
            <person name="Hansen M."/>
            <person name="Howarth C."/>
            <person name="Imamovic A."/>
            <person name="Larimer J."/>
            <person name="McCowan C."/>
            <person name="Murphy C."/>
            <person name="Pearson M."/>
            <person name="Priest M."/>
            <person name="Roberts A."/>
            <person name="Saif S."/>
            <person name="Shea T."/>
            <person name="Sykes S."/>
            <person name="Wortman J."/>
            <person name="Nusbaum C."/>
            <person name="Birren B."/>
        </authorList>
    </citation>
    <scope>NUCLEOTIDE SEQUENCE [LARGE SCALE GENOMIC DNA]</scope>
    <source>
        <strain evidence="1">CBS 10118</strain>
    </source>
</reference>
<dbReference type="EMBL" id="KI894019">
    <property type="protein sequence ID" value="OCF27701.1"/>
    <property type="molecule type" value="Genomic_DNA"/>
</dbReference>
<protein>
    <submittedName>
        <fullName evidence="1">Uncharacterized protein</fullName>
    </submittedName>
</protein>
<reference evidence="1" key="3">
    <citation type="submission" date="2014-01" db="EMBL/GenBank/DDBJ databases">
        <title>Evolution of pathogenesis and genome organization in the Tremellales.</title>
        <authorList>
            <person name="Cuomo C."/>
            <person name="Litvintseva A."/>
            <person name="Heitman J."/>
            <person name="Chen Y."/>
            <person name="Sun S."/>
            <person name="Springer D."/>
            <person name="Dromer F."/>
            <person name="Young S."/>
            <person name="Zeng Q."/>
            <person name="Chapman S."/>
            <person name="Gujja S."/>
            <person name="Saif S."/>
            <person name="Birren B."/>
        </authorList>
    </citation>
    <scope>NUCLEOTIDE SEQUENCE</scope>
    <source>
        <strain evidence="1">CBS 10118</strain>
    </source>
</reference>
<dbReference type="RefSeq" id="XP_019048771.1">
    <property type="nucleotide sequence ID" value="XM_019189209.1"/>
</dbReference>
<dbReference type="EMBL" id="CP144542">
    <property type="protein sequence ID" value="WVW81845.1"/>
    <property type="molecule type" value="Genomic_DNA"/>
</dbReference>
<keyword evidence="3" id="KW-1185">Reference proteome</keyword>
<evidence type="ECO:0000313" key="2">
    <source>
        <dbReference type="EMBL" id="WVW81845.1"/>
    </source>
</evidence>
<dbReference type="AlphaFoldDB" id="A0A1B9G9M6"/>
<proteinExistence type="predicted"/>
<dbReference type="KEGG" id="kbi:30206945"/>
<name>A0A1B9G9M6_9TREE</name>
<dbReference type="Proteomes" id="UP000092730">
    <property type="component" value="Chromosome 2"/>
</dbReference>
<gene>
    <name evidence="1" type="ORF">I302_02546</name>
    <name evidence="2" type="ORF">I302_103843</name>
</gene>
<dbReference type="VEuPathDB" id="FungiDB:I302_02546"/>
<dbReference type="GeneID" id="30206945"/>
<organism evidence="1">
    <name type="scientific">Kwoniella bestiolae CBS 10118</name>
    <dbReference type="NCBI Taxonomy" id="1296100"/>
    <lineage>
        <taxon>Eukaryota</taxon>
        <taxon>Fungi</taxon>
        <taxon>Dikarya</taxon>
        <taxon>Basidiomycota</taxon>
        <taxon>Agaricomycotina</taxon>
        <taxon>Tremellomycetes</taxon>
        <taxon>Tremellales</taxon>
        <taxon>Cryptococcaceae</taxon>
        <taxon>Kwoniella</taxon>
    </lineage>
</organism>
<sequence>MSDILSREEQSSRGDNTPVPARIEQDLLSFFTSGVRVATALNATMDDLSEKIDAQHKSIKSMYERDCTGDRFELHFPSRKGLVCANPFVKLPWVPVEIDKDQHRSDIEEKWRNYIVGDISAIRQPDDGTILVPVIYRPPEVVRAARMAGWTDEEEDTRTK</sequence>
<evidence type="ECO:0000313" key="3">
    <source>
        <dbReference type="Proteomes" id="UP000092730"/>
    </source>
</evidence>